<evidence type="ECO:0000256" key="4">
    <source>
        <dbReference type="PIRSR" id="PIRSR600223-1"/>
    </source>
</evidence>
<dbReference type="CDD" id="cd06530">
    <property type="entry name" value="S26_SPase_I"/>
    <property type="match status" value="1"/>
</dbReference>
<dbReference type="GO" id="GO:0005743">
    <property type="term" value="C:mitochondrial inner membrane"/>
    <property type="evidence" value="ECO:0007669"/>
    <property type="project" value="UniProtKB-SubCell"/>
</dbReference>
<feature type="active site" evidence="4">
    <location>
        <position position="496"/>
    </location>
</feature>
<dbReference type="EC" id="3.4.21.-" evidence="5"/>
<comment type="caution">
    <text evidence="8">The sequence shown here is derived from an EMBL/GenBank/DDBJ whole genome shotgun (WGS) entry which is preliminary data.</text>
</comment>
<gene>
    <name evidence="8" type="ORF">CTEN210_14190</name>
</gene>
<dbReference type="Gene3D" id="2.10.109.10">
    <property type="entry name" value="Umud Fragment, subunit A"/>
    <property type="match status" value="1"/>
</dbReference>
<evidence type="ECO:0000256" key="3">
    <source>
        <dbReference type="ARBA" id="ARBA00022801"/>
    </source>
</evidence>
<evidence type="ECO:0000256" key="1">
    <source>
        <dbReference type="ARBA" id="ARBA00009370"/>
    </source>
</evidence>
<feature type="chain" id="PRO_5042065940" description="Mitochondrial inner membrane protease subunit" evidence="6">
    <location>
        <begin position="23"/>
        <end position="602"/>
    </location>
</feature>
<dbReference type="EMBL" id="BLLK01000058">
    <property type="protein sequence ID" value="GFH57714.1"/>
    <property type="molecule type" value="Genomic_DNA"/>
</dbReference>
<dbReference type="InterPro" id="IPR000223">
    <property type="entry name" value="Pept_S26A_signal_pept_1"/>
</dbReference>
<dbReference type="PANTHER" id="PTHR43390:SF1">
    <property type="entry name" value="CHLOROPLAST PROCESSING PEPTIDASE"/>
    <property type="match status" value="1"/>
</dbReference>
<dbReference type="GO" id="GO:0006465">
    <property type="term" value="P:signal peptide processing"/>
    <property type="evidence" value="ECO:0007669"/>
    <property type="project" value="InterPro"/>
</dbReference>
<accession>A0AAD3D4Q2</accession>
<keyword evidence="6" id="KW-0732">Signal</keyword>
<dbReference type="PROSITE" id="PS00501">
    <property type="entry name" value="SPASE_I_1"/>
    <property type="match status" value="1"/>
</dbReference>
<proteinExistence type="inferred from homology"/>
<feature type="signal peptide" evidence="6">
    <location>
        <begin position="1"/>
        <end position="22"/>
    </location>
</feature>
<feature type="domain" description="Peptidase S26" evidence="7">
    <location>
        <begin position="415"/>
        <end position="592"/>
    </location>
</feature>
<feature type="active site" evidence="4">
    <location>
        <position position="440"/>
    </location>
</feature>
<comment type="similarity">
    <text evidence="1 5">Belongs to the peptidase S26 family.</text>
</comment>
<keyword evidence="3 5" id="KW-0378">Hydrolase</keyword>
<dbReference type="PANTHER" id="PTHR43390">
    <property type="entry name" value="SIGNAL PEPTIDASE I"/>
    <property type="match status" value="1"/>
</dbReference>
<keyword evidence="5" id="KW-0999">Mitochondrion inner membrane</keyword>
<dbReference type="NCBIfam" id="TIGR02227">
    <property type="entry name" value="sigpep_I_bact"/>
    <property type="match status" value="1"/>
</dbReference>
<reference evidence="8 9" key="1">
    <citation type="journal article" date="2021" name="Sci. Rep.">
        <title>The genome of the diatom Chaetoceros tenuissimus carries an ancient integrated fragment of an extant virus.</title>
        <authorList>
            <person name="Hongo Y."/>
            <person name="Kimura K."/>
            <person name="Takaki Y."/>
            <person name="Yoshida Y."/>
            <person name="Baba S."/>
            <person name="Kobayashi G."/>
            <person name="Nagasaki K."/>
            <person name="Hano T."/>
            <person name="Tomaru Y."/>
        </authorList>
    </citation>
    <scope>NUCLEOTIDE SEQUENCE [LARGE SCALE GENOMIC DNA]</scope>
    <source>
        <strain evidence="8 9">NIES-3715</strain>
    </source>
</reference>
<evidence type="ECO:0000259" key="7">
    <source>
        <dbReference type="Pfam" id="PF10502"/>
    </source>
</evidence>
<evidence type="ECO:0000256" key="5">
    <source>
        <dbReference type="RuleBase" id="RU362041"/>
    </source>
</evidence>
<dbReference type="AlphaFoldDB" id="A0AAD3D4Q2"/>
<keyword evidence="2 5" id="KW-0645">Protease</keyword>
<dbReference type="Pfam" id="PF10502">
    <property type="entry name" value="Peptidase_S26"/>
    <property type="match status" value="1"/>
</dbReference>
<dbReference type="GO" id="GO:0004252">
    <property type="term" value="F:serine-type endopeptidase activity"/>
    <property type="evidence" value="ECO:0007669"/>
    <property type="project" value="InterPro"/>
</dbReference>
<protein>
    <recommendedName>
        <fullName evidence="5">Mitochondrial inner membrane protease subunit</fullName>
        <ecNumber evidence="5">3.4.21.-</ecNumber>
    </recommendedName>
</protein>
<comment type="subcellular location">
    <subcellularLocation>
        <location evidence="5">Mitochondrion inner membrane</location>
    </subcellularLocation>
</comment>
<dbReference type="InterPro" id="IPR036286">
    <property type="entry name" value="LexA/Signal_pep-like_sf"/>
</dbReference>
<evidence type="ECO:0000256" key="6">
    <source>
        <dbReference type="SAM" id="SignalP"/>
    </source>
</evidence>
<keyword evidence="5" id="KW-0496">Mitochondrion</keyword>
<evidence type="ECO:0000256" key="2">
    <source>
        <dbReference type="ARBA" id="ARBA00022670"/>
    </source>
</evidence>
<sequence>MKCLFLWKYLVFNVLILKNTSAFSSVNTKSVSAKVNTRQEKTYTFSVPLENARPKPNDFVSTFIELWNDPRPVTSLIKTDDRSFVGERQNENGKMEEIPYCIISDKFEIGNEDEYFQILLYPRGRFVRDYSSVNRINTGPASAYLRYLPKRFGDEIDIAYKLRLVHDVVNESGDVESKPLAVITSGGLPRSKDTWSSAMTFCTEMEAVESVGRATDWGSSSWLAEDVVNALGNIRAEGEMTIFEKRQGEISLLARGALGSVRKAVLESSKSYSSGKHNEEDIQNYEREFRVGEVIVPTSVASNEKETESLKQSFIYPGVDYRIMTMSDKDGNPIFSTNELDLAGRREARLALRPCGWKLQSQLWQKNGMKTDWPVEVNAGRLSSISLTRFNVGSAIPRVVAAFQRDWKAYTFALLVAITPIPAALLARNVVSFYAIPSASMDPTLQKGDLLLVEKLPGVFDRTKRGDIILFKPPQSLQEIVTSSGSSISSTSLFVKRVVGLPGDTGIQLSGDDGEVIINGKPAVGPNRSLCADEPLRLIDNFLEKGKGKEIESLGSKDLYVLGDCKAVSVDSRVFGVLPKENLAGKPIARIWPLERFKIGEL</sequence>
<organism evidence="8 9">
    <name type="scientific">Chaetoceros tenuissimus</name>
    <dbReference type="NCBI Taxonomy" id="426638"/>
    <lineage>
        <taxon>Eukaryota</taxon>
        <taxon>Sar</taxon>
        <taxon>Stramenopiles</taxon>
        <taxon>Ochrophyta</taxon>
        <taxon>Bacillariophyta</taxon>
        <taxon>Coscinodiscophyceae</taxon>
        <taxon>Chaetocerotophycidae</taxon>
        <taxon>Chaetocerotales</taxon>
        <taxon>Chaetocerotaceae</taxon>
        <taxon>Chaetoceros</taxon>
    </lineage>
</organism>
<dbReference type="SUPFAM" id="SSF51306">
    <property type="entry name" value="LexA/Signal peptidase"/>
    <property type="match status" value="1"/>
</dbReference>
<dbReference type="InterPro" id="IPR019533">
    <property type="entry name" value="Peptidase_S26"/>
</dbReference>
<name>A0AAD3D4Q2_9STRA</name>
<evidence type="ECO:0000313" key="9">
    <source>
        <dbReference type="Proteomes" id="UP001054902"/>
    </source>
</evidence>
<keyword evidence="9" id="KW-1185">Reference proteome</keyword>
<dbReference type="InterPro" id="IPR019756">
    <property type="entry name" value="Pept_S26A_signal_pept_1_Ser-AS"/>
</dbReference>
<evidence type="ECO:0000313" key="8">
    <source>
        <dbReference type="EMBL" id="GFH57714.1"/>
    </source>
</evidence>
<dbReference type="PRINTS" id="PR00727">
    <property type="entry name" value="LEADERPTASE"/>
</dbReference>
<dbReference type="Proteomes" id="UP001054902">
    <property type="component" value="Unassembled WGS sequence"/>
</dbReference>
<keyword evidence="5" id="KW-0472">Membrane</keyword>